<evidence type="ECO:0000256" key="3">
    <source>
        <dbReference type="ARBA" id="ARBA00023006"/>
    </source>
</evidence>
<dbReference type="InterPro" id="IPR036322">
    <property type="entry name" value="WD40_repeat_dom_sf"/>
</dbReference>
<dbReference type="AlphaFoldDB" id="A0A915CAS2"/>
<evidence type="ECO:0000313" key="6">
    <source>
        <dbReference type="WBParaSite" id="PgR111X_g007_t02"/>
    </source>
</evidence>
<evidence type="ECO:0000256" key="4">
    <source>
        <dbReference type="ARBA" id="ARBA00025740"/>
    </source>
</evidence>
<name>A0A915CAS2_PARUN</name>
<dbReference type="Proteomes" id="UP000887569">
    <property type="component" value="Unplaced"/>
</dbReference>
<dbReference type="WBParaSite" id="PgR111X_g007_t02">
    <property type="protein sequence ID" value="PgR111X_g007_t02"/>
    <property type="gene ID" value="PgR111X_g007"/>
</dbReference>
<keyword evidence="2" id="KW-0677">Repeat</keyword>
<accession>A0A915CAS2</accession>
<dbReference type="Gene3D" id="2.130.10.10">
    <property type="entry name" value="YVTN repeat-like/Quinoprotein amine dehydrogenase"/>
    <property type="match status" value="1"/>
</dbReference>
<dbReference type="InterPro" id="IPR015943">
    <property type="entry name" value="WD40/YVTN_repeat-like_dom_sf"/>
</dbReference>
<dbReference type="SMART" id="SM00320">
    <property type="entry name" value="WD40"/>
    <property type="match status" value="2"/>
</dbReference>
<dbReference type="InterPro" id="IPR048720">
    <property type="entry name" value="PROPPIN"/>
</dbReference>
<evidence type="ECO:0000313" key="5">
    <source>
        <dbReference type="Proteomes" id="UP000887569"/>
    </source>
</evidence>
<dbReference type="PANTHER" id="PTHR11227">
    <property type="entry name" value="WD-REPEAT PROTEIN INTERACTING WITH PHOSPHOINOSIDES WIPI -RELATED"/>
    <property type="match status" value="1"/>
</dbReference>
<dbReference type="GO" id="GO:0006914">
    <property type="term" value="P:autophagy"/>
    <property type="evidence" value="ECO:0007669"/>
    <property type="project" value="UniProtKB-KW"/>
</dbReference>
<dbReference type="SUPFAM" id="SSF50978">
    <property type="entry name" value="WD40 repeat-like"/>
    <property type="match status" value="1"/>
</dbReference>
<dbReference type="GO" id="GO:0005737">
    <property type="term" value="C:cytoplasm"/>
    <property type="evidence" value="ECO:0007669"/>
    <property type="project" value="UniProtKB-ARBA"/>
</dbReference>
<keyword evidence="3" id="KW-0072">Autophagy</keyword>
<organism evidence="5 7">
    <name type="scientific">Parascaris univalens</name>
    <name type="common">Nematode worm</name>
    <dbReference type="NCBI Taxonomy" id="6257"/>
    <lineage>
        <taxon>Eukaryota</taxon>
        <taxon>Metazoa</taxon>
        <taxon>Ecdysozoa</taxon>
        <taxon>Nematoda</taxon>
        <taxon>Chromadorea</taxon>
        <taxon>Rhabditida</taxon>
        <taxon>Spirurina</taxon>
        <taxon>Ascaridomorpha</taxon>
        <taxon>Ascaridoidea</taxon>
        <taxon>Ascarididae</taxon>
        <taxon>Parascaris</taxon>
    </lineage>
</organism>
<keyword evidence="5" id="KW-1185">Reference proteome</keyword>
<evidence type="ECO:0000256" key="1">
    <source>
        <dbReference type="ARBA" id="ARBA00022574"/>
    </source>
</evidence>
<proteinExistence type="inferred from homology"/>
<evidence type="ECO:0000256" key="2">
    <source>
        <dbReference type="ARBA" id="ARBA00022737"/>
    </source>
</evidence>
<evidence type="ECO:0000313" key="7">
    <source>
        <dbReference type="WBParaSite" id="PgR111X_g007_t03"/>
    </source>
</evidence>
<sequence>MDTDEGDLRCVTFNEDFTSLAVGRNCGYSLYSLHDAVNTLTVIFNDSVYEDVVIAEHLYSSALVLVVNRQSPRKLRVHNFAKGEEMGIYSYSNNILAVKLNLSLVVVTLEESIHVHNIRTMKELYTVKNMARNPHGLVTLSSSDASFLIYPTSSTSGQVDVFDAVNLRVVQSITAHDSPLAAISLNSNGDLLATASNKGTVIRVFSLPSGDRLFEFCRGITRCAKIHSLAFSLDSSYLCSSSNTQTVHIFKLPSVNVRKQYASEENAASNGYTAWMDYFSRAAAHYLPSQMSKILQRESSFATARLPIRSSFSAIALTNANGQLQLLVASMDGFLYCYSVSSSGGECRLVKHHDLRIALARTSAASAHRLQEDSSLHVNEFAEFPPI</sequence>
<reference evidence="6 7" key="1">
    <citation type="submission" date="2022-11" db="UniProtKB">
        <authorList>
            <consortium name="WormBaseParasite"/>
        </authorList>
    </citation>
    <scope>IDENTIFICATION</scope>
</reference>
<dbReference type="Pfam" id="PF21032">
    <property type="entry name" value="PROPPIN"/>
    <property type="match status" value="1"/>
</dbReference>
<protein>
    <submittedName>
        <fullName evidence="6 7">WD repeat domain phosphoinositide-interacting protein 2</fullName>
    </submittedName>
</protein>
<keyword evidence="1" id="KW-0853">WD repeat</keyword>
<dbReference type="WBParaSite" id="PgR111X_g007_t03">
    <property type="protein sequence ID" value="PgR111X_g007_t03"/>
    <property type="gene ID" value="PgR111X_g007"/>
</dbReference>
<comment type="similarity">
    <text evidence="4">Belongs to the WD repeat PROPPIN family.</text>
</comment>
<dbReference type="InterPro" id="IPR001680">
    <property type="entry name" value="WD40_rpt"/>
</dbReference>